<reference evidence="2" key="1">
    <citation type="journal article" date="2013" name="PLoS Pathog.">
        <title>Deciphering the cryptic genome: genome-wide analyses of the rice pathogen Fusarium fujikuroi reveal complex regulation of secondary metabolism and novel metabolites.</title>
        <authorList>
            <person name="Wiemann P."/>
            <person name="Sieber C.M."/>
            <person name="von Bargen K.W."/>
            <person name="Studt L."/>
            <person name="Niehaus E.M."/>
            <person name="Espino J.J."/>
            <person name="Huss K."/>
            <person name="Michielse C.B."/>
            <person name="Albermann S."/>
            <person name="Wagner D."/>
            <person name="Bergner S.V."/>
            <person name="Connolly L.R."/>
            <person name="Fischer A."/>
            <person name="Reuter G."/>
            <person name="Kleigrewe K."/>
            <person name="Bald T."/>
            <person name="Wingfield B.D."/>
            <person name="Ophir R."/>
            <person name="Freeman S."/>
            <person name="Hippler M."/>
            <person name="Smith K.M."/>
            <person name="Brown D.W."/>
            <person name="Proctor R.H."/>
            <person name="Munsterkotter M."/>
            <person name="Freitag M."/>
            <person name="Humpf H.U."/>
            <person name="Guldener U."/>
            <person name="Tudzynski B."/>
        </authorList>
    </citation>
    <scope>NUCLEOTIDE SEQUENCE [LARGE SCALE GENOMIC DNA]</scope>
    <source>
        <strain evidence="2">CBS 195.34 / IMI 58289 / NRRL A-6831</strain>
    </source>
</reference>
<dbReference type="AlphaFoldDB" id="S0EAY8"/>
<evidence type="ECO:0000313" key="2">
    <source>
        <dbReference type="Proteomes" id="UP000016800"/>
    </source>
</evidence>
<dbReference type="GeneID" id="35402515"/>
<sequence length="341" mass="37955">MLKNKKRRDMSRTQDALLRQPETLPVALIVSERIKRANCPRKRRARSSRRMRSDVCFPSRTSTKVFCCIDQGPPKMHSYSLASIRHDEVDSLEDPTSYDGALDVDSSHQPEAALHEIMEKEKVYRHDRRSSRPRVALNATGALQCLQVHSATQTSPEASSIAIQSLIHDTELQIAADDIPFNQLYTRPESPPFDDSFAATRFHLGHLSHHHHTRTEISVQYETSPSTKPAKFTPHACPSPAFSTTANRGTHDSDVNSLLLHLRFNLRSPNLLTIAIDPAMNSQVADGMQQALLMRSATLVSPNATILSTRPSLYKTTLLNGGPSMILAALVEAPHHPANRL</sequence>
<proteinExistence type="predicted"/>
<dbReference type="VEuPathDB" id="FungiDB:FFUJ_09041"/>
<dbReference type="EMBL" id="HF679029">
    <property type="protein sequence ID" value="CCT70932.1"/>
    <property type="molecule type" value="Genomic_DNA"/>
</dbReference>
<organism evidence="1 2">
    <name type="scientific">Gibberella fujikuroi (strain CBS 195.34 / IMI 58289 / NRRL A-6831)</name>
    <name type="common">Bakanae and foot rot disease fungus</name>
    <name type="synonym">Fusarium fujikuroi</name>
    <dbReference type="NCBI Taxonomy" id="1279085"/>
    <lineage>
        <taxon>Eukaryota</taxon>
        <taxon>Fungi</taxon>
        <taxon>Dikarya</taxon>
        <taxon>Ascomycota</taxon>
        <taxon>Pezizomycotina</taxon>
        <taxon>Sordariomycetes</taxon>
        <taxon>Hypocreomycetidae</taxon>
        <taxon>Hypocreales</taxon>
        <taxon>Nectriaceae</taxon>
        <taxon>Fusarium</taxon>
        <taxon>Fusarium fujikuroi species complex</taxon>
    </lineage>
</organism>
<dbReference type="Proteomes" id="UP000016800">
    <property type="component" value="Chromosome VII"/>
</dbReference>
<dbReference type="RefSeq" id="XP_023433011.1">
    <property type="nucleotide sequence ID" value="XM_023580191.1"/>
</dbReference>
<name>S0EAY8_GIBF5</name>
<dbReference type="HOGENOM" id="CLU_813936_0_0_1"/>
<gene>
    <name evidence="1" type="ORF">FFUJ_09041</name>
</gene>
<accession>S0EAY8</accession>
<protein>
    <submittedName>
        <fullName evidence="1">Uncharacterized protein</fullName>
    </submittedName>
</protein>
<keyword evidence="2" id="KW-1185">Reference proteome</keyword>
<evidence type="ECO:0000313" key="1">
    <source>
        <dbReference type="EMBL" id="CCT70932.1"/>
    </source>
</evidence>